<gene>
    <name evidence="1" type="ORF">RhiirC2_784137</name>
</gene>
<evidence type="ECO:0000313" key="1">
    <source>
        <dbReference type="EMBL" id="PKK66965.1"/>
    </source>
</evidence>
<evidence type="ECO:0000313" key="2">
    <source>
        <dbReference type="Proteomes" id="UP000233469"/>
    </source>
</evidence>
<name>A0A2N1MZ95_9GLOM</name>
<dbReference type="Proteomes" id="UP000233469">
    <property type="component" value="Unassembled WGS sequence"/>
</dbReference>
<reference evidence="1 2" key="1">
    <citation type="submission" date="2016-04" db="EMBL/GenBank/DDBJ databases">
        <title>Genome analyses suggest a sexual origin of heterokaryosis in a supposedly ancient asexual fungus.</title>
        <authorList>
            <person name="Ropars J."/>
            <person name="Sedzielewska K."/>
            <person name="Noel J."/>
            <person name="Charron P."/>
            <person name="Farinelli L."/>
            <person name="Marton T."/>
            <person name="Kruger M."/>
            <person name="Pelin A."/>
            <person name="Brachmann A."/>
            <person name="Corradi N."/>
        </authorList>
    </citation>
    <scope>NUCLEOTIDE SEQUENCE [LARGE SCALE GENOMIC DNA]</scope>
    <source>
        <strain evidence="1 2">C2</strain>
    </source>
</reference>
<sequence length="104" mass="12332">MEQPSVTYSATQSVDKWTDTDVISSYKEICKQFDIVQEKLREEVEQKEEKFFTFQITILKGCQTSTTISTWKNGTTIAYTVKWTDTDVISYYKENMRKRTQKYI</sequence>
<dbReference type="EMBL" id="LLXL01001023">
    <property type="protein sequence ID" value="PKK66965.1"/>
    <property type="molecule type" value="Genomic_DNA"/>
</dbReference>
<comment type="caution">
    <text evidence="1">The sequence shown here is derived from an EMBL/GenBank/DDBJ whole genome shotgun (WGS) entry which is preliminary data.</text>
</comment>
<reference evidence="1 2" key="2">
    <citation type="submission" date="2017-10" db="EMBL/GenBank/DDBJ databases">
        <title>Extensive intraspecific genome diversity in a model arbuscular mycorrhizal fungus.</title>
        <authorList>
            <person name="Chen E.C.H."/>
            <person name="Morin E."/>
            <person name="Baudet D."/>
            <person name="Noel J."/>
            <person name="Ndikumana S."/>
            <person name="Charron P."/>
            <person name="St-Onge C."/>
            <person name="Giorgi J."/>
            <person name="Grigoriev I.V."/>
            <person name="Roux C."/>
            <person name="Martin F.M."/>
            <person name="Corradi N."/>
        </authorList>
    </citation>
    <scope>NUCLEOTIDE SEQUENCE [LARGE SCALE GENOMIC DNA]</scope>
    <source>
        <strain evidence="1 2">C2</strain>
    </source>
</reference>
<dbReference type="VEuPathDB" id="FungiDB:FUN_005068"/>
<organism evidence="1 2">
    <name type="scientific">Rhizophagus irregularis</name>
    <dbReference type="NCBI Taxonomy" id="588596"/>
    <lineage>
        <taxon>Eukaryota</taxon>
        <taxon>Fungi</taxon>
        <taxon>Fungi incertae sedis</taxon>
        <taxon>Mucoromycota</taxon>
        <taxon>Glomeromycotina</taxon>
        <taxon>Glomeromycetes</taxon>
        <taxon>Glomerales</taxon>
        <taxon>Glomeraceae</taxon>
        <taxon>Rhizophagus</taxon>
    </lineage>
</organism>
<proteinExistence type="predicted"/>
<accession>A0A2N1MZ95</accession>
<dbReference type="AlphaFoldDB" id="A0A2N1MZ95"/>
<dbReference type="OrthoDB" id="5563539at2759"/>
<protein>
    <submittedName>
        <fullName evidence="1">Uncharacterized protein</fullName>
    </submittedName>
</protein>